<organism evidence="1 2">
    <name type="scientific">Eleutherodactylus coqui</name>
    <name type="common">Puerto Rican coqui</name>
    <dbReference type="NCBI Taxonomy" id="57060"/>
    <lineage>
        <taxon>Eukaryota</taxon>
        <taxon>Metazoa</taxon>
        <taxon>Chordata</taxon>
        <taxon>Craniata</taxon>
        <taxon>Vertebrata</taxon>
        <taxon>Euteleostomi</taxon>
        <taxon>Amphibia</taxon>
        <taxon>Batrachia</taxon>
        <taxon>Anura</taxon>
        <taxon>Neobatrachia</taxon>
        <taxon>Hyloidea</taxon>
        <taxon>Eleutherodactylidae</taxon>
        <taxon>Eleutherodactylinae</taxon>
        <taxon>Eleutherodactylus</taxon>
        <taxon>Eleutherodactylus</taxon>
    </lineage>
</organism>
<evidence type="ECO:0000313" key="2">
    <source>
        <dbReference type="Proteomes" id="UP000770717"/>
    </source>
</evidence>
<dbReference type="Proteomes" id="UP000770717">
    <property type="component" value="Unassembled WGS sequence"/>
</dbReference>
<name>A0A8J6F7R8_ELECQ</name>
<evidence type="ECO:0000313" key="1">
    <source>
        <dbReference type="EMBL" id="KAG9482141.1"/>
    </source>
</evidence>
<protein>
    <submittedName>
        <fullName evidence="1">Uncharacterized protein</fullName>
    </submittedName>
</protein>
<sequence>MYLNLGRDHSNRGTISDKTNTVLGNLALMFHISRLMSHSRSNVFSFPRCNIKTSGQGQHDSLYINSGISPLHLTPLQAHQKISNFDLSSPKFSEYQRSACPGPVHKEMSNNPHNPFLIY</sequence>
<dbReference type="OrthoDB" id="5582218at2759"/>
<proteinExistence type="predicted"/>
<comment type="caution">
    <text evidence="1">The sequence shown here is derived from an EMBL/GenBank/DDBJ whole genome shotgun (WGS) entry which is preliminary data.</text>
</comment>
<dbReference type="AlphaFoldDB" id="A0A8J6F7R8"/>
<accession>A0A8J6F7R8</accession>
<reference evidence="1" key="1">
    <citation type="thesis" date="2020" institute="ProQuest LLC" country="789 East Eisenhower Parkway, Ann Arbor, MI, USA">
        <title>Comparative Genomics and Chromosome Evolution.</title>
        <authorList>
            <person name="Mudd A.B."/>
        </authorList>
    </citation>
    <scope>NUCLEOTIDE SEQUENCE</scope>
    <source>
        <strain evidence="1">HN-11 Male</strain>
        <tissue evidence="1">Kidney and liver</tissue>
    </source>
</reference>
<gene>
    <name evidence="1" type="ORF">GDO78_011043</name>
</gene>
<dbReference type="EMBL" id="WNTK01000006">
    <property type="protein sequence ID" value="KAG9482141.1"/>
    <property type="molecule type" value="Genomic_DNA"/>
</dbReference>
<keyword evidence="2" id="KW-1185">Reference proteome</keyword>